<dbReference type="EMBL" id="BGPR01003880">
    <property type="protein sequence ID" value="GBM93525.1"/>
    <property type="molecule type" value="Genomic_DNA"/>
</dbReference>
<protein>
    <submittedName>
        <fullName evidence="2">Uncharacterized protein</fullName>
    </submittedName>
</protein>
<dbReference type="Gene3D" id="1.20.5.190">
    <property type="match status" value="1"/>
</dbReference>
<feature type="region of interest" description="Disordered" evidence="1">
    <location>
        <begin position="156"/>
        <end position="178"/>
    </location>
</feature>
<reference evidence="2 3" key="1">
    <citation type="journal article" date="2019" name="Sci. Rep.">
        <title>Orb-weaving spider Araneus ventricosus genome elucidates the spidroin gene catalogue.</title>
        <authorList>
            <person name="Kono N."/>
            <person name="Nakamura H."/>
            <person name="Ohtoshi R."/>
            <person name="Moran D.A.P."/>
            <person name="Shinohara A."/>
            <person name="Yoshida Y."/>
            <person name="Fujiwara M."/>
            <person name="Mori M."/>
            <person name="Tomita M."/>
            <person name="Arakawa K."/>
        </authorList>
    </citation>
    <scope>NUCLEOTIDE SEQUENCE [LARGE SCALE GENOMIC DNA]</scope>
</reference>
<dbReference type="PANTHER" id="PTHR10699:SF11">
    <property type="entry name" value="IGLOO, ISOFORM A"/>
    <property type="match status" value="1"/>
</dbReference>
<feature type="compositionally biased region" description="Basic and acidic residues" evidence="1">
    <location>
        <begin position="105"/>
        <end position="125"/>
    </location>
</feature>
<evidence type="ECO:0000256" key="1">
    <source>
        <dbReference type="SAM" id="MobiDB-lite"/>
    </source>
</evidence>
<dbReference type="Pfam" id="PF00612">
    <property type="entry name" value="IQ"/>
    <property type="match status" value="2"/>
</dbReference>
<sequence>MVSIRVEQLPSQRAKNQSRAAIKLFQIFLERFTVPSETINGNDTAIRFHIAGNKLYTKLVATFNAADIDLTDKDLEKAATRIQASYRNFTARKKQPEGNPNSTEKQAEPEKNEVPEPTVNDKGENQEEENLDDIDLNDPQVEKAAVKIQSTFRGYKTRKEVKVDGKPLENGEKGEDED</sequence>
<accession>A0A4Y2JUQ7</accession>
<dbReference type="PROSITE" id="PS50096">
    <property type="entry name" value="IQ"/>
    <property type="match status" value="2"/>
</dbReference>
<dbReference type="GO" id="GO:0005516">
    <property type="term" value="F:calmodulin binding"/>
    <property type="evidence" value="ECO:0007669"/>
    <property type="project" value="TreeGrafter"/>
</dbReference>
<dbReference type="CDD" id="cd23767">
    <property type="entry name" value="IQCD"/>
    <property type="match status" value="1"/>
</dbReference>
<proteinExistence type="predicted"/>
<organism evidence="2 3">
    <name type="scientific">Araneus ventricosus</name>
    <name type="common">Orbweaver spider</name>
    <name type="synonym">Epeira ventricosa</name>
    <dbReference type="NCBI Taxonomy" id="182803"/>
    <lineage>
        <taxon>Eukaryota</taxon>
        <taxon>Metazoa</taxon>
        <taxon>Ecdysozoa</taxon>
        <taxon>Arthropoda</taxon>
        <taxon>Chelicerata</taxon>
        <taxon>Arachnida</taxon>
        <taxon>Araneae</taxon>
        <taxon>Araneomorphae</taxon>
        <taxon>Entelegynae</taxon>
        <taxon>Araneoidea</taxon>
        <taxon>Araneidae</taxon>
        <taxon>Araneus</taxon>
    </lineage>
</organism>
<dbReference type="PANTHER" id="PTHR10699">
    <property type="entry name" value="NEUROMODULIN"/>
    <property type="match status" value="1"/>
</dbReference>
<dbReference type="InterPro" id="IPR000048">
    <property type="entry name" value="IQ_motif_EF-hand-BS"/>
</dbReference>
<dbReference type="OrthoDB" id="252964at2759"/>
<dbReference type="AlphaFoldDB" id="A0A4Y2JUQ7"/>
<gene>
    <name evidence="2" type="ORF">AVEN_168014_1</name>
</gene>
<feature type="compositionally biased region" description="Acidic residues" evidence="1">
    <location>
        <begin position="126"/>
        <end position="136"/>
    </location>
</feature>
<feature type="compositionally biased region" description="Basic and acidic residues" evidence="1">
    <location>
        <begin position="157"/>
        <end position="178"/>
    </location>
</feature>
<dbReference type="Proteomes" id="UP000499080">
    <property type="component" value="Unassembled WGS sequence"/>
</dbReference>
<comment type="caution">
    <text evidence="2">The sequence shown here is derived from an EMBL/GenBank/DDBJ whole genome shotgun (WGS) entry which is preliminary data.</text>
</comment>
<name>A0A4Y2JUQ7_ARAVE</name>
<dbReference type="SMART" id="SM00015">
    <property type="entry name" value="IQ"/>
    <property type="match status" value="2"/>
</dbReference>
<feature type="region of interest" description="Disordered" evidence="1">
    <location>
        <begin position="85"/>
        <end position="142"/>
    </location>
</feature>
<keyword evidence="3" id="KW-1185">Reference proteome</keyword>
<evidence type="ECO:0000313" key="2">
    <source>
        <dbReference type="EMBL" id="GBM93525.1"/>
    </source>
</evidence>
<evidence type="ECO:0000313" key="3">
    <source>
        <dbReference type="Proteomes" id="UP000499080"/>
    </source>
</evidence>